<dbReference type="GeneID" id="11502109"/>
<evidence type="ECO:0000256" key="2">
    <source>
        <dbReference type="SAM" id="Phobius"/>
    </source>
</evidence>
<dbReference type="AlphaFoldDB" id="G8ZST0"/>
<feature type="transmembrane region" description="Helical" evidence="2">
    <location>
        <begin position="20"/>
        <end position="43"/>
    </location>
</feature>
<feature type="transmembrane region" description="Helical" evidence="2">
    <location>
        <begin position="278"/>
        <end position="307"/>
    </location>
</feature>
<dbReference type="HOGENOM" id="CLU_042615_0_0_1"/>
<feature type="region of interest" description="Disordered" evidence="1">
    <location>
        <begin position="346"/>
        <end position="376"/>
    </location>
</feature>
<dbReference type="OrthoDB" id="4062523at2759"/>
<dbReference type="GO" id="GO:0031505">
    <property type="term" value="P:fungal-type cell wall organization"/>
    <property type="evidence" value="ECO:0007669"/>
    <property type="project" value="TreeGrafter"/>
</dbReference>
<dbReference type="Proteomes" id="UP000005627">
    <property type="component" value="Chromosome 4"/>
</dbReference>
<evidence type="ECO:0000256" key="1">
    <source>
        <dbReference type="SAM" id="MobiDB-lite"/>
    </source>
</evidence>
<evidence type="ECO:0000313" key="3">
    <source>
        <dbReference type="EMBL" id="CCE91674.1"/>
    </source>
</evidence>
<accession>G8ZST0</accession>
<dbReference type="PANTHER" id="PTHR28019:SF6">
    <property type="entry name" value="PROTEIN ECM7"/>
    <property type="match status" value="1"/>
</dbReference>
<feature type="transmembrane region" description="Helical" evidence="2">
    <location>
        <begin position="202"/>
        <end position="224"/>
    </location>
</feature>
<protein>
    <recommendedName>
        <fullName evidence="5">Protein ECM7</fullName>
    </recommendedName>
</protein>
<dbReference type="PANTHER" id="PTHR28019">
    <property type="entry name" value="CELL MEMBRANE PROTEIN YLR413W-RELATED"/>
    <property type="match status" value="1"/>
</dbReference>
<reference evidence="3 4" key="1">
    <citation type="journal article" date="2011" name="Proc. Natl. Acad. Sci. U.S.A.">
        <title>Evolutionary erosion of yeast sex chromosomes by mating-type switching accidents.</title>
        <authorList>
            <person name="Gordon J.L."/>
            <person name="Armisen D."/>
            <person name="Proux-Wera E."/>
            <person name="Oheigeartaigh S.S."/>
            <person name="Byrne K.P."/>
            <person name="Wolfe K.H."/>
        </authorList>
    </citation>
    <scope>NUCLEOTIDE SEQUENCE [LARGE SCALE GENOMIC DNA]</scope>
    <source>
        <strain evidence="4">ATCC 10662 / CBS 1146 / NBRC 0425 / NCYC 2629 / NRRL Y-866</strain>
    </source>
</reference>
<dbReference type="FunCoup" id="G8ZST0">
    <property type="interactions" value="20"/>
</dbReference>
<keyword evidence="2" id="KW-0472">Membrane</keyword>
<keyword evidence="2" id="KW-0812">Transmembrane</keyword>
<dbReference type="eggNOG" id="ENOG502R7IE">
    <property type="taxonomic scope" value="Eukaryota"/>
</dbReference>
<keyword evidence="2" id="KW-1133">Transmembrane helix</keyword>
<organism evidence="3 4">
    <name type="scientific">Torulaspora delbrueckii</name>
    <name type="common">Yeast</name>
    <name type="synonym">Candida colliculosa</name>
    <dbReference type="NCBI Taxonomy" id="4950"/>
    <lineage>
        <taxon>Eukaryota</taxon>
        <taxon>Fungi</taxon>
        <taxon>Dikarya</taxon>
        <taxon>Ascomycota</taxon>
        <taxon>Saccharomycotina</taxon>
        <taxon>Saccharomycetes</taxon>
        <taxon>Saccharomycetales</taxon>
        <taxon>Saccharomycetaceae</taxon>
        <taxon>Torulaspora</taxon>
    </lineage>
</organism>
<dbReference type="InterPro" id="IPR052413">
    <property type="entry name" value="SUR7_domain"/>
</dbReference>
<keyword evidence="4" id="KW-1185">Reference proteome</keyword>
<evidence type="ECO:0000313" key="4">
    <source>
        <dbReference type="Proteomes" id="UP000005627"/>
    </source>
</evidence>
<dbReference type="GO" id="GO:0006816">
    <property type="term" value="P:calcium ion transport"/>
    <property type="evidence" value="ECO:0007669"/>
    <property type="project" value="EnsemblFungi"/>
</dbReference>
<feature type="transmembrane region" description="Helical" evidence="2">
    <location>
        <begin position="244"/>
        <end position="266"/>
    </location>
</feature>
<dbReference type="InParanoid" id="G8ZST0"/>
<gene>
    <name evidence="3" type="primary">TDEL0D00900</name>
    <name evidence="3" type="ORF">TDEL_0D00900</name>
</gene>
<sequence>MRIGRILRFAEDLTAFETLVLWIRLISSALIIALGLAITIGPVTAPRTFRVAKFGTKSTDIIGGLFKELKEAVEVYGSTDVNNGVGLTTSEIFILTAYTASQINDVPQYIAVSIYGRCDISFNTTQALNKKGEVVEVRNSSMVEVCHRTGRDYVFDYREVLSQLGMDIVLVYAYDQEVSAPLGLSNTYNEYMKELRRKKVNMANLLISALVLEGAILILTLWYYTIKGRLINPLKERILGHTISLLSLVVFILGLTGTISLAWLALKLKNRIITELSVYGFTYGLGFTWFTCLWLFAFGILVSTLAWSGLEWCMSDVQQPYNDGTQNNILRYQTGVFTDAGDASSNNLSDDGESSDNHLRLTRSGGRNASVDSDSAEEVELQDIALYSSDDSDVNFKRTLNPSSTMYF</sequence>
<dbReference type="KEGG" id="tdl:TDEL_0D00900"/>
<name>G8ZST0_TORDE</name>
<proteinExistence type="predicted"/>
<dbReference type="GO" id="GO:0005886">
    <property type="term" value="C:plasma membrane"/>
    <property type="evidence" value="ECO:0007669"/>
    <property type="project" value="TreeGrafter"/>
</dbReference>
<dbReference type="RefSeq" id="XP_003680885.1">
    <property type="nucleotide sequence ID" value="XM_003680837.1"/>
</dbReference>
<evidence type="ECO:0008006" key="5">
    <source>
        <dbReference type="Google" id="ProtNLM"/>
    </source>
</evidence>
<dbReference type="GO" id="GO:0051285">
    <property type="term" value="C:cell cortex of cell tip"/>
    <property type="evidence" value="ECO:0007669"/>
    <property type="project" value="TreeGrafter"/>
</dbReference>
<dbReference type="STRING" id="1076872.G8ZST0"/>
<dbReference type="EMBL" id="HE616745">
    <property type="protein sequence ID" value="CCE91674.1"/>
    <property type="molecule type" value="Genomic_DNA"/>
</dbReference>